<name>A0A6I6DG50_9FIRM</name>
<dbReference type="OrthoDB" id="9761531at2"/>
<dbReference type="PANTHER" id="PTHR23131">
    <property type="entry name" value="ENDORIBONUCLEASE LACTB2"/>
    <property type="match status" value="1"/>
</dbReference>
<dbReference type="KEGG" id="salq:SYNTR_1493"/>
<dbReference type="EMBL" id="CP046457">
    <property type="protein sequence ID" value="QGU00087.1"/>
    <property type="molecule type" value="Genomic_DNA"/>
</dbReference>
<dbReference type="InterPro" id="IPR036866">
    <property type="entry name" value="RibonucZ/Hydroxyglut_hydro"/>
</dbReference>
<evidence type="ECO:0000259" key="1">
    <source>
        <dbReference type="SMART" id="SM00849"/>
    </source>
</evidence>
<dbReference type="InterPro" id="IPR001279">
    <property type="entry name" value="Metallo-B-lactamas"/>
</dbReference>
<dbReference type="Gene3D" id="3.60.15.10">
    <property type="entry name" value="Ribonuclease Z/Hydroxyacylglutathione hydrolase-like"/>
    <property type="match status" value="1"/>
</dbReference>
<dbReference type="Pfam" id="PF00753">
    <property type="entry name" value="Lactamase_B"/>
    <property type="match status" value="1"/>
</dbReference>
<evidence type="ECO:0000313" key="2">
    <source>
        <dbReference type="EMBL" id="QGU00087.1"/>
    </source>
</evidence>
<gene>
    <name evidence="2" type="ORF">SYNTR_1493</name>
</gene>
<organism evidence="2 3">
    <name type="scientific">Candidatus Syntrophocurvum alkaliphilum</name>
    <dbReference type="NCBI Taxonomy" id="2293317"/>
    <lineage>
        <taxon>Bacteria</taxon>
        <taxon>Bacillati</taxon>
        <taxon>Bacillota</taxon>
        <taxon>Clostridia</taxon>
        <taxon>Eubacteriales</taxon>
        <taxon>Syntrophomonadaceae</taxon>
        <taxon>Candidatus Syntrophocurvum</taxon>
    </lineage>
</organism>
<keyword evidence="2" id="KW-0378">Hydrolase</keyword>
<proteinExistence type="predicted"/>
<evidence type="ECO:0000313" key="3">
    <source>
        <dbReference type="Proteomes" id="UP000426444"/>
    </source>
</evidence>
<dbReference type="GO" id="GO:0016787">
    <property type="term" value="F:hydrolase activity"/>
    <property type="evidence" value="ECO:0007669"/>
    <property type="project" value="UniProtKB-KW"/>
</dbReference>
<dbReference type="AlphaFoldDB" id="A0A6I6DG50"/>
<dbReference type="Proteomes" id="UP000426444">
    <property type="component" value="Chromosome"/>
</dbReference>
<protein>
    <submittedName>
        <fullName evidence="2">MBL-fold metallo-hydrolase superfamily</fullName>
    </submittedName>
</protein>
<dbReference type="CDD" id="cd06262">
    <property type="entry name" value="metallo-hydrolase-like_MBL-fold"/>
    <property type="match status" value="1"/>
</dbReference>
<dbReference type="InterPro" id="IPR050662">
    <property type="entry name" value="Sec-metab_biosynth-thioest"/>
</dbReference>
<dbReference type="SUPFAM" id="SSF56281">
    <property type="entry name" value="Metallo-hydrolase/oxidoreductase"/>
    <property type="match status" value="1"/>
</dbReference>
<keyword evidence="3" id="KW-1185">Reference proteome</keyword>
<sequence>MFEKIFDDTYIVANKNGKFPDSICTYFDDEVKTLIDTTMDTSFVNYFNDKKVDLIINSHFHKDHCGSNHLFPNAKIIAHPADIPAMQSFTTFCEYFGINDYCSEEEAAELFSWLDFHPSPIHNKIEDGDIIELGKTKLQVVHTPGHTPGHCTFFWEDKGVVFSGDIDLTDFGPWYGHIVSDVDQVINSIEKIMKINPEAIVSGHRGLITDNIQGELRNYLNKVYEKEEKILKALKNPLTLDELTHKKIIYGKWSEPTHFFYFFEKLSLLTHLERLQKLGLVSLENDLYVTK</sequence>
<dbReference type="RefSeq" id="WP_156203910.1">
    <property type="nucleotide sequence ID" value="NZ_CP046457.1"/>
</dbReference>
<reference evidence="3" key="1">
    <citation type="journal article" date="2019" name="Microbiology">
        <title>Complete Genome Sequence of an Uncultured Bacterium of the Candidate Phylum Bipolaricaulota.</title>
        <authorList>
            <person name="Kadnikov V.V."/>
            <person name="Mardanov A.V."/>
            <person name="Beletsky A.V."/>
            <person name="Frank Y.A."/>
            <person name="Karnachuk O.V."/>
            <person name="Ravin N.V."/>
        </authorList>
    </citation>
    <scope>NUCLEOTIDE SEQUENCE [LARGE SCALE GENOMIC DNA]</scope>
</reference>
<dbReference type="SMART" id="SM00849">
    <property type="entry name" value="Lactamase_B"/>
    <property type="match status" value="1"/>
</dbReference>
<accession>A0A6I6DG50</accession>
<feature type="domain" description="Metallo-beta-lactamase" evidence="1">
    <location>
        <begin position="21"/>
        <end position="204"/>
    </location>
</feature>